<dbReference type="EMBL" id="CM007896">
    <property type="protein sequence ID" value="OTG20996.1"/>
    <property type="molecule type" value="Genomic_DNA"/>
</dbReference>
<dbReference type="Proteomes" id="UP000215914">
    <property type="component" value="Chromosome 7"/>
</dbReference>
<dbReference type="InParanoid" id="A0A251UDP4"/>
<reference evidence="2" key="1">
    <citation type="journal article" date="2017" name="Nature">
        <title>The sunflower genome provides insights into oil metabolism, flowering and Asterid evolution.</title>
        <authorList>
            <person name="Badouin H."/>
            <person name="Gouzy J."/>
            <person name="Grassa C.J."/>
            <person name="Murat F."/>
            <person name="Staton S.E."/>
            <person name="Cottret L."/>
            <person name="Lelandais-Briere C."/>
            <person name="Owens G.L."/>
            <person name="Carrere S."/>
            <person name="Mayjonade B."/>
            <person name="Legrand L."/>
            <person name="Gill N."/>
            <person name="Kane N.C."/>
            <person name="Bowers J.E."/>
            <person name="Hubner S."/>
            <person name="Bellec A."/>
            <person name="Berard A."/>
            <person name="Berges H."/>
            <person name="Blanchet N."/>
            <person name="Boniface M.C."/>
            <person name="Brunel D."/>
            <person name="Catrice O."/>
            <person name="Chaidir N."/>
            <person name="Claudel C."/>
            <person name="Donnadieu C."/>
            <person name="Faraut T."/>
            <person name="Fievet G."/>
            <person name="Helmstetter N."/>
            <person name="King M."/>
            <person name="Knapp S.J."/>
            <person name="Lai Z."/>
            <person name="Le Paslier M.C."/>
            <person name="Lippi Y."/>
            <person name="Lorenzon L."/>
            <person name="Mandel J.R."/>
            <person name="Marage G."/>
            <person name="Marchand G."/>
            <person name="Marquand E."/>
            <person name="Bret-Mestries E."/>
            <person name="Morien E."/>
            <person name="Nambeesan S."/>
            <person name="Nguyen T."/>
            <person name="Pegot-Espagnet P."/>
            <person name="Pouilly N."/>
            <person name="Raftis F."/>
            <person name="Sallet E."/>
            <person name="Schiex T."/>
            <person name="Thomas J."/>
            <person name="Vandecasteele C."/>
            <person name="Vares D."/>
            <person name="Vear F."/>
            <person name="Vautrin S."/>
            <person name="Crespi M."/>
            <person name="Mangin B."/>
            <person name="Burke J.M."/>
            <person name="Salse J."/>
            <person name="Munos S."/>
            <person name="Vincourt P."/>
            <person name="Rieseberg L.H."/>
            <person name="Langlade N.B."/>
        </authorList>
    </citation>
    <scope>NUCLEOTIDE SEQUENCE [LARGE SCALE GENOMIC DNA]</scope>
    <source>
        <strain evidence="2">cv. SF193</strain>
    </source>
</reference>
<organism evidence="1 2">
    <name type="scientific">Helianthus annuus</name>
    <name type="common">Common sunflower</name>
    <dbReference type="NCBI Taxonomy" id="4232"/>
    <lineage>
        <taxon>Eukaryota</taxon>
        <taxon>Viridiplantae</taxon>
        <taxon>Streptophyta</taxon>
        <taxon>Embryophyta</taxon>
        <taxon>Tracheophyta</taxon>
        <taxon>Spermatophyta</taxon>
        <taxon>Magnoliopsida</taxon>
        <taxon>eudicotyledons</taxon>
        <taxon>Gunneridae</taxon>
        <taxon>Pentapetalae</taxon>
        <taxon>asterids</taxon>
        <taxon>campanulids</taxon>
        <taxon>Asterales</taxon>
        <taxon>Asteraceae</taxon>
        <taxon>Asteroideae</taxon>
        <taxon>Heliantheae alliance</taxon>
        <taxon>Heliantheae</taxon>
        <taxon>Helianthus</taxon>
    </lineage>
</organism>
<accession>A0A251UDP4</accession>
<protein>
    <submittedName>
        <fullName evidence="1">Uncharacterized protein</fullName>
    </submittedName>
</protein>
<keyword evidence="2" id="KW-1185">Reference proteome</keyword>
<proteinExistence type="predicted"/>
<evidence type="ECO:0000313" key="2">
    <source>
        <dbReference type="Proteomes" id="UP000215914"/>
    </source>
</evidence>
<evidence type="ECO:0000313" key="1">
    <source>
        <dbReference type="EMBL" id="OTG20996.1"/>
    </source>
</evidence>
<gene>
    <name evidence="1" type="ORF">HannXRQ_Chr07g0199301</name>
</gene>
<dbReference type="AlphaFoldDB" id="A0A251UDP4"/>
<name>A0A251UDP4_HELAN</name>
<sequence>MIQPTVEHFNLQKSQLILIKKSWGKVLLKSMNWKGPDIDHEVAAYMTDGYSGSDLKKFWTRKRRGDYRDILSLTRVLLRGSESKSDVDIIIERTIDGNAMGAEGFVNLVIRKVHTCCSMKCLTKIFKVLVHISIVGADAFDSLRIRREINGKWPMLDCPQCMDKKEQANTNSLEVGNHKVEKTLLVP</sequence>